<evidence type="ECO:0000256" key="2">
    <source>
        <dbReference type="ARBA" id="ARBA00022670"/>
    </source>
</evidence>
<dbReference type="NCBIfam" id="TIGR00706">
    <property type="entry name" value="SppA_dom"/>
    <property type="match status" value="1"/>
</dbReference>
<dbReference type="PANTHER" id="PTHR42987:SF7">
    <property type="entry name" value="SIGNAL PEPTIDE PEPTIDASE SPPA-RELATED"/>
    <property type="match status" value="1"/>
</dbReference>
<reference evidence="7 8" key="1">
    <citation type="submission" date="2016-10" db="EMBL/GenBank/DDBJ databases">
        <authorList>
            <person name="Varghese N."/>
            <person name="Submissions S."/>
        </authorList>
    </citation>
    <scope>NUCLEOTIDE SEQUENCE [LARGE SCALE GENOMIC DNA]</scope>
    <source>
        <strain evidence="7 8">IBRC-M10081</strain>
    </source>
</reference>
<evidence type="ECO:0000256" key="3">
    <source>
        <dbReference type="ARBA" id="ARBA00022801"/>
    </source>
</evidence>
<dbReference type="SUPFAM" id="SSF52096">
    <property type="entry name" value="ClpP/crotonase"/>
    <property type="match status" value="1"/>
</dbReference>
<evidence type="ECO:0000313" key="6">
    <source>
        <dbReference type="EMBL" id="HJE19947.1"/>
    </source>
</evidence>
<dbReference type="Pfam" id="PF01343">
    <property type="entry name" value="Peptidase_S49"/>
    <property type="match status" value="1"/>
</dbReference>
<dbReference type="GO" id="GO:0006508">
    <property type="term" value="P:proteolysis"/>
    <property type="evidence" value="ECO:0007669"/>
    <property type="project" value="UniProtKB-KW"/>
</dbReference>
<evidence type="ECO:0000313" key="8">
    <source>
        <dbReference type="Proteomes" id="UP000243605"/>
    </source>
</evidence>
<evidence type="ECO:0000259" key="5">
    <source>
        <dbReference type="Pfam" id="PF01343"/>
    </source>
</evidence>
<sequence>MKRIVALIIAATLFFVGIGFSFMNMMLSADIDRFMQTDFIDEVPKSTYEMGAPTNKVAIVNVEGAIMNQPASTFGAVGYNHELTLEALKEIRDDASISAVLLHVDSPGGGVYESAELHKLLVEIKEQDKTIYSTMGNMAASGGYYISAPADKIFASRETLTGSIGVIMSGFNASELMDNLGIEETTWASGDMKNMGSMFTPMTEEEDEYFQYLTDSMHDDFVQVIVEGRDMDESDVRDLADGRIYLAEDAIENGLVDEIGNFDDALAALKEEVGENAQVIEYGMPEANPLFGIPIPGIKQTLGSLLFEDHASQLDYIQYLNVHPRPMYLYNE</sequence>
<organism evidence="7 8">
    <name type="scientific">Aliicoccus persicus</name>
    <dbReference type="NCBI Taxonomy" id="930138"/>
    <lineage>
        <taxon>Bacteria</taxon>
        <taxon>Bacillati</taxon>
        <taxon>Bacillota</taxon>
        <taxon>Bacilli</taxon>
        <taxon>Bacillales</taxon>
        <taxon>Staphylococcaceae</taxon>
        <taxon>Aliicoccus</taxon>
    </lineage>
</organism>
<keyword evidence="3" id="KW-0378">Hydrolase</keyword>
<dbReference type="InterPro" id="IPR002142">
    <property type="entry name" value="Peptidase_S49"/>
</dbReference>
<dbReference type="Gene3D" id="3.90.226.10">
    <property type="entry name" value="2-enoyl-CoA Hydratase, Chain A, domain 1"/>
    <property type="match status" value="1"/>
</dbReference>
<name>A0A662Z546_9STAP</name>
<dbReference type="EMBL" id="DYYI01000071">
    <property type="protein sequence ID" value="HJE19947.1"/>
    <property type="molecule type" value="Genomic_DNA"/>
</dbReference>
<keyword evidence="8" id="KW-1185">Reference proteome</keyword>
<dbReference type="EMBL" id="FOIT01000001">
    <property type="protein sequence ID" value="SEV87176.1"/>
    <property type="molecule type" value="Genomic_DNA"/>
</dbReference>
<evidence type="ECO:0000313" key="7">
    <source>
        <dbReference type="EMBL" id="SEV87176.1"/>
    </source>
</evidence>
<feature type="domain" description="Peptidase S49" evidence="5">
    <location>
        <begin position="125"/>
        <end position="273"/>
    </location>
</feature>
<dbReference type="GO" id="GO:0008236">
    <property type="term" value="F:serine-type peptidase activity"/>
    <property type="evidence" value="ECO:0007669"/>
    <property type="project" value="UniProtKB-KW"/>
</dbReference>
<dbReference type="Proteomes" id="UP000243605">
    <property type="component" value="Unassembled WGS sequence"/>
</dbReference>
<protein>
    <submittedName>
        <fullName evidence="7">Protease-4</fullName>
    </submittedName>
    <submittedName>
        <fullName evidence="6">Signal peptide peptidase SppA</fullName>
    </submittedName>
</protein>
<dbReference type="InterPro" id="IPR004635">
    <property type="entry name" value="Pept_S49_SppA"/>
</dbReference>
<accession>A0A662Z546</accession>
<dbReference type="CDD" id="cd07023">
    <property type="entry name" value="S49_Sppa_N_C"/>
    <property type="match status" value="1"/>
</dbReference>
<keyword evidence="2 7" id="KW-0645">Protease</keyword>
<dbReference type="AlphaFoldDB" id="A0A662Z546"/>
<evidence type="ECO:0000256" key="1">
    <source>
        <dbReference type="ARBA" id="ARBA00008683"/>
    </source>
</evidence>
<reference evidence="6" key="3">
    <citation type="submission" date="2021-09" db="EMBL/GenBank/DDBJ databases">
        <authorList>
            <person name="Gilroy R."/>
        </authorList>
    </citation>
    <scope>NUCLEOTIDE SEQUENCE</scope>
    <source>
        <strain evidence="6">6019</strain>
    </source>
</reference>
<reference evidence="6" key="2">
    <citation type="journal article" date="2021" name="PeerJ">
        <title>Extensive microbial diversity within the chicken gut microbiome revealed by metagenomics and culture.</title>
        <authorList>
            <person name="Gilroy R."/>
            <person name="Ravi A."/>
            <person name="Getino M."/>
            <person name="Pursley I."/>
            <person name="Horton D.L."/>
            <person name="Alikhan N.F."/>
            <person name="Baker D."/>
            <person name="Gharbi K."/>
            <person name="Hall N."/>
            <person name="Watson M."/>
            <person name="Adriaenssens E.M."/>
            <person name="Foster-Nyarko E."/>
            <person name="Jarju S."/>
            <person name="Secka A."/>
            <person name="Antonio M."/>
            <person name="Oren A."/>
            <person name="Chaudhuri R.R."/>
            <person name="La Ragione R."/>
            <person name="Hildebrand F."/>
            <person name="Pallen M.J."/>
        </authorList>
    </citation>
    <scope>NUCLEOTIDE SEQUENCE</scope>
    <source>
        <strain evidence="6">6019</strain>
    </source>
</reference>
<comment type="similarity">
    <text evidence="1">Belongs to the peptidase S49 family.</text>
</comment>
<dbReference type="InterPro" id="IPR047272">
    <property type="entry name" value="S49_SppA_C"/>
</dbReference>
<dbReference type="InterPro" id="IPR029045">
    <property type="entry name" value="ClpP/crotonase-like_dom_sf"/>
</dbReference>
<gene>
    <name evidence="6" type="primary">sppA</name>
    <name evidence="6" type="ORF">K8V35_06310</name>
    <name evidence="7" type="ORF">SAMN05192557_0633</name>
</gene>
<keyword evidence="4" id="KW-0720">Serine protease</keyword>
<evidence type="ECO:0000256" key="4">
    <source>
        <dbReference type="ARBA" id="ARBA00022825"/>
    </source>
</evidence>
<proteinExistence type="inferred from homology"/>
<dbReference type="PANTHER" id="PTHR42987">
    <property type="entry name" value="PEPTIDASE S49"/>
    <property type="match status" value="1"/>
</dbReference>
<dbReference type="RefSeq" id="WP_180366190.1">
    <property type="nucleotide sequence ID" value="NZ_FOIT01000001.1"/>
</dbReference>
<dbReference type="Gene3D" id="6.20.330.10">
    <property type="match status" value="1"/>
</dbReference>
<dbReference type="Proteomes" id="UP000763505">
    <property type="component" value="Unassembled WGS sequence"/>
</dbReference>